<evidence type="ECO:0000313" key="10">
    <source>
        <dbReference type="EMBL" id="GEN81363.1"/>
    </source>
</evidence>
<name>A0A511Z1Q0_9CELL</name>
<feature type="transmembrane region" description="Helical" evidence="7">
    <location>
        <begin position="166"/>
        <end position="185"/>
    </location>
</feature>
<evidence type="ECO:0000259" key="8">
    <source>
        <dbReference type="Pfam" id="PF01545"/>
    </source>
</evidence>
<dbReference type="InterPro" id="IPR002524">
    <property type="entry name" value="Cation_efflux"/>
</dbReference>
<dbReference type="InterPro" id="IPR027470">
    <property type="entry name" value="Cation_efflux_CTD"/>
</dbReference>
<dbReference type="SUPFAM" id="SSF160240">
    <property type="entry name" value="Cation efflux protein cytoplasmic domain-like"/>
    <property type="match status" value="1"/>
</dbReference>
<dbReference type="GO" id="GO:0015086">
    <property type="term" value="F:cadmium ion transmembrane transporter activity"/>
    <property type="evidence" value="ECO:0007669"/>
    <property type="project" value="TreeGrafter"/>
</dbReference>
<evidence type="ECO:0000256" key="2">
    <source>
        <dbReference type="ARBA" id="ARBA00008114"/>
    </source>
</evidence>
<dbReference type="NCBIfam" id="TIGR01297">
    <property type="entry name" value="CDF"/>
    <property type="match status" value="1"/>
</dbReference>
<comment type="caution">
    <text evidence="10">The sequence shown here is derived from an EMBL/GenBank/DDBJ whole genome shotgun (WGS) entry which is preliminary data.</text>
</comment>
<feature type="transmembrane region" description="Helical" evidence="7">
    <location>
        <begin position="21"/>
        <end position="49"/>
    </location>
</feature>
<dbReference type="EMBL" id="BJYK01000011">
    <property type="protein sequence ID" value="GEN81363.1"/>
    <property type="molecule type" value="Genomic_DNA"/>
</dbReference>
<dbReference type="GO" id="GO:0015093">
    <property type="term" value="F:ferrous iron transmembrane transporter activity"/>
    <property type="evidence" value="ECO:0007669"/>
    <property type="project" value="TreeGrafter"/>
</dbReference>
<dbReference type="AlphaFoldDB" id="A0A511Z1Q0"/>
<comment type="subcellular location">
    <subcellularLocation>
        <location evidence="1">Membrane</location>
        <topology evidence="1">Multi-pass membrane protein</topology>
    </subcellularLocation>
</comment>
<evidence type="ECO:0000256" key="5">
    <source>
        <dbReference type="ARBA" id="ARBA00022989"/>
    </source>
</evidence>
<dbReference type="Gene3D" id="1.20.1510.10">
    <property type="entry name" value="Cation efflux protein transmembrane domain"/>
    <property type="match status" value="1"/>
</dbReference>
<keyword evidence="3" id="KW-0813">Transport</keyword>
<dbReference type="InterPro" id="IPR050291">
    <property type="entry name" value="CDF_Transporter"/>
</dbReference>
<keyword evidence="5 7" id="KW-1133">Transmembrane helix</keyword>
<evidence type="ECO:0000256" key="3">
    <source>
        <dbReference type="ARBA" id="ARBA00022448"/>
    </source>
</evidence>
<dbReference type="GO" id="GO:0015341">
    <property type="term" value="F:zinc efflux antiporter activity"/>
    <property type="evidence" value="ECO:0007669"/>
    <property type="project" value="TreeGrafter"/>
</dbReference>
<evidence type="ECO:0000256" key="1">
    <source>
        <dbReference type="ARBA" id="ARBA00004141"/>
    </source>
</evidence>
<gene>
    <name evidence="10" type="ORF">AFE02nite_30970</name>
</gene>
<evidence type="ECO:0000313" key="11">
    <source>
        <dbReference type="Proteomes" id="UP000321484"/>
    </source>
</evidence>
<feature type="transmembrane region" description="Helical" evidence="7">
    <location>
        <begin position="55"/>
        <end position="72"/>
    </location>
</feature>
<dbReference type="Proteomes" id="UP000321484">
    <property type="component" value="Unassembled WGS sequence"/>
</dbReference>
<organism evidence="10 11">
    <name type="scientific">Actinotalea fermentans</name>
    <dbReference type="NCBI Taxonomy" id="43671"/>
    <lineage>
        <taxon>Bacteria</taxon>
        <taxon>Bacillati</taxon>
        <taxon>Actinomycetota</taxon>
        <taxon>Actinomycetes</taxon>
        <taxon>Micrococcales</taxon>
        <taxon>Cellulomonadaceae</taxon>
        <taxon>Actinotalea</taxon>
    </lineage>
</organism>
<proteinExistence type="inferred from homology"/>
<keyword evidence="4 7" id="KW-0812">Transmembrane</keyword>
<evidence type="ECO:0000256" key="6">
    <source>
        <dbReference type="ARBA" id="ARBA00023136"/>
    </source>
</evidence>
<sequence>MSDRSQGTGPAHDEHVKLARYMWLSLVAALITMGLKALAALITGSVGFLSDALESGVNLVAAIVAIIALRVAEKPPDHNHDFGHGKAEYLSALVEGTMIFVAAAAIVWTSVDRLIHPVAIERAGIGLVLTTGASLINLAVGLLLVRVGTRHRSITLIADGKHLLTDVWTSAGVLVGMVLVAVTGWAPLDPIVALAVGVNILVTGYGLARRSLAGLLSARLPAADLELVDGVLAQFREEGVEVRSVRSVESGRQRLVALEIAVPGTWTVHEAHELSDRLEAAMAAALPRCVTLVHVEPHAQDAPA</sequence>
<keyword evidence="11" id="KW-1185">Reference proteome</keyword>
<dbReference type="InterPro" id="IPR058533">
    <property type="entry name" value="Cation_efflux_TM"/>
</dbReference>
<evidence type="ECO:0000256" key="4">
    <source>
        <dbReference type="ARBA" id="ARBA00022692"/>
    </source>
</evidence>
<keyword evidence="6 7" id="KW-0472">Membrane</keyword>
<feature type="transmembrane region" description="Helical" evidence="7">
    <location>
        <begin position="191"/>
        <end position="208"/>
    </location>
</feature>
<evidence type="ECO:0000259" key="9">
    <source>
        <dbReference type="Pfam" id="PF16916"/>
    </source>
</evidence>
<dbReference type="Pfam" id="PF16916">
    <property type="entry name" value="ZT_dimer"/>
    <property type="match status" value="1"/>
</dbReference>
<dbReference type="GO" id="GO:0005886">
    <property type="term" value="C:plasma membrane"/>
    <property type="evidence" value="ECO:0007669"/>
    <property type="project" value="TreeGrafter"/>
</dbReference>
<dbReference type="Pfam" id="PF01545">
    <property type="entry name" value="Cation_efflux"/>
    <property type="match status" value="1"/>
</dbReference>
<dbReference type="GO" id="GO:0006882">
    <property type="term" value="P:intracellular zinc ion homeostasis"/>
    <property type="evidence" value="ECO:0007669"/>
    <property type="project" value="TreeGrafter"/>
</dbReference>
<protein>
    <submittedName>
        <fullName evidence="10">Transporter</fullName>
    </submittedName>
</protein>
<dbReference type="Gene3D" id="3.30.70.1350">
    <property type="entry name" value="Cation efflux protein, cytoplasmic domain"/>
    <property type="match status" value="1"/>
</dbReference>
<dbReference type="SUPFAM" id="SSF161111">
    <property type="entry name" value="Cation efflux protein transmembrane domain-like"/>
    <property type="match status" value="1"/>
</dbReference>
<reference evidence="10 11" key="1">
    <citation type="submission" date="2019-07" db="EMBL/GenBank/DDBJ databases">
        <title>Whole genome shotgun sequence of Actinotalea fermentans NBRC 105374.</title>
        <authorList>
            <person name="Hosoyama A."/>
            <person name="Uohara A."/>
            <person name="Ohji S."/>
            <person name="Ichikawa N."/>
        </authorList>
    </citation>
    <scope>NUCLEOTIDE SEQUENCE [LARGE SCALE GENOMIC DNA]</scope>
    <source>
        <strain evidence="10 11">NBRC 105374</strain>
    </source>
</reference>
<dbReference type="InterPro" id="IPR036837">
    <property type="entry name" value="Cation_efflux_CTD_sf"/>
</dbReference>
<feature type="domain" description="Cation efflux protein transmembrane" evidence="8">
    <location>
        <begin position="22"/>
        <end position="216"/>
    </location>
</feature>
<feature type="domain" description="Cation efflux protein cytoplasmic" evidence="9">
    <location>
        <begin position="222"/>
        <end position="298"/>
    </location>
</feature>
<dbReference type="InterPro" id="IPR027469">
    <property type="entry name" value="Cation_efflux_TMD_sf"/>
</dbReference>
<accession>A0A511Z1Q0</accession>
<feature type="transmembrane region" description="Helical" evidence="7">
    <location>
        <begin position="123"/>
        <end position="145"/>
    </location>
</feature>
<evidence type="ECO:0000256" key="7">
    <source>
        <dbReference type="SAM" id="Phobius"/>
    </source>
</evidence>
<dbReference type="PANTHER" id="PTHR43840:SF15">
    <property type="entry name" value="MITOCHONDRIAL METAL TRANSPORTER 1-RELATED"/>
    <property type="match status" value="1"/>
</dbReference>
<dbReference type="RefSeq" id="WP_034248184.1">
    <property type="nucleotide sequence ID" value="NZ_BJYK01000011.1"/>
</dbReference>
<comment type="similarity">
    <text evidence="2">Belongs to the cation diffusion facilitator (CDF) transporter (TC 2.A.4) family.</text>
</comment>
<feature type="transmembrane region" description="Helical" evidence="7">
    <location>
        <begin position="92"/>
        <end position="111"/>
    </location>
</feature>
<dbReference type="PANTHER" id="PTHR43840">
    <property type="entry name" value="MITOCHONDRIAL METAL TRANSPORTER 1-RELATED"/>
    <property type="match status" value="1"/>
</dbReference>